<dbReference type="PANTHER" id="PTHR37809:SF1">
    <property type="entry name" value="RIBOSOMAL PROTEIN S12 METHYLTHIOTRANSFERASE ACCESSORY FACTOR YCAO"/>
    <property type="match status" value="1"/>
</dbReference>
<dbReference type="RefSeq" id="WP_085249702.1">
    <property type="nucleotide sequence ID" value="NZ_CAJMWI010000001.1"/>
</dbReference>
<reference evidence="3 4" key="1">
    <citation type="submission" date="2016-01" db="EMBL/GenBank/DDBJ databases">
        <title>The new phylogeny of the genus Mycobacterium.</title>
        <authorList>
            <person name="Tarcisio F."/>
            <person name="Conor M."/>
            <person name="Antonella G."/>
            <person name="Elisabetta G."/>
            <person name="Giulia F.S."/>
            <person name="Sara T."/>
            <person name="Anna F."/>
            <person name="Clotilde B."/>
            <person name="Roberto B."/>
            <person name="Veronica D.S."/>
            <person name="Fabio R."/>
            <person name="Monica P."/>
            <person name="Olivier J."/>
            <person name="Enrico T."/>
            <person name="Nicola S."/>
        </authorList>
    </citation>
    <scope>NUCLEOTIDE SEQUENCE [LARGE SCALE GENOMIC DNA]</scope>
    <source>
        <strain evidence="3 4">DSM 45176</strain>
    </source>
</reference>
<protein>
    <recommendedName>
        <fullName evidence="2">YcaO domain-containing protein</fullName>
    </recommendedName>
</protein>
<dbReference type="Proteomes" id="UP000193087">
    <property type="component" value="Unassembled WGS sequence"/>
</dbReference>
<dbReference type="PROSITE" id="PS51664">
    <property type="entry name" value="YCAO"/>
    <property type="match status" value="1"/>
</dbReference>
<gene>
    <name evidence="3" type="ORF">AWC22_14430</name>
</gene>
<dbReference type="Gene3D" id="3.30.1330.230">
    <property type="match status" value="1"/>
</dbReference>
<evidence type="ECO:0000313" key="4">
    <source>
        <dbReference type="Proteomes" id="UP000193087"/>
    </source>
</evidence>
<dbReference type="OrthoDB" id="109999at2"/>
<dbReference type="PANTHER" id="PTHR37809">
    <property type="entry name" value="RIBOSOMAL PROTEIN S12 METHYLTHIOTRANSFERASE ACCESSORY FACTOR YCAO"/>
    <property type="match status" value="1"/>
</dbReference>
<dbReference type="AlphaFoldDB" id="A0A1X2D6W0"/>
<dbReference type="InterPro" id="IPR003776">
    <property type="entry name" value="YcaO-like_dom"/>
</dbReference>
<sequence length="420" mass="45566">MSEPAGPGTLQPTKEPVGPDWSHWPARVLGHADPMTIRHRAGTHRIMSPEQTWLAVQPLLEPAGITRVADLTWLDDLGIPTVQAVRPASLTLSVSQGKATSYCAAQVSAVMESLENWHVESVTPELLSTATTDLTSSLTYDPADLSRPTGSFYHPRAKLDWMMATTLLTGRQTWVPWLAVVVNISVSDHWGPPMFGMDTTGLASGNSYHEATLHALYEIMERHAMATAKPGSTLFEVPLEDVKRSECAELVDLVYQAGSELQIARIDTWDRFHCFAAELTSPMMEIPFSGSGLHHDPNVALSRAITEAAQSRLTAISGAREDLPSAIYQRFARMHSYAPAHRSMQSMPAAQPTPWHIDYTNSLADLTTSAATAVAIRSGIEPIAVVCDFPAANVPVVKVIAPGLSASIVSPMRTPLQEHA</sequence>
<dbReference type="EMBL" id="LQPQ01000039">
    <property type="protein sequence ID" value="ORW83820.1"/>
    <property type="molecule type" value="Genomic_DNA"/>
</dbReference>
<dbReference type="GeneID" id="93494655"/>
<organism evidence="3 4">
    <name type="scientific">Mycobacterium riyadhense</name>
    <dbReference type="NCBI Taxonomy" id="486698"/>
    <lineage>
        <taxon>Bacteria</taxon>
        <taxon>Bacillati</taxon>
        <taxon>Actinomycetota</taxon>
        <taxon>Actinomycetes</taxon>
        <taxon>Mycobacteriales</taxon>
        <taxon>Mycobacteriaceae</taxon>
        <taxon>Mycobacterium</taxon>
    </lineage>
</organism>
<evidence type="ECO:0000313" key="3">
    <source>
        <dbReference type="EMBL" id="ORW83820.1"/>
    </source>
</evidence>
<feature type="region of interest" description="Disordered" evidence="1">
    <location>
        <begin position="1"/>
        <end position="20"/>
    </location>
</feature>
<dbReference type="STRING" id="486698.AWC22_14430"/>
<comment type="caution">
    <text evidence="3">The sequence shown here is derived from an EMBL/GenBank/DDBJ whole genome shotgun (WGS) entry which is preliminary data.</text>
</comment>
<dbReference type="NCBIfam" id="TIGR00702">
    <property type="entry name" value="YcaO-type kinase domain"/>
    <property type="match status" value="1"/>
</dbReference>
<name>A0A1X2D6W0_9MYCO</name>
<dbReference type="Pfam" id="PF02624">
    <property type="entry name" value="YcaO"/>
    <property type="match status" value="1"/>
</dbReference>
<feature type="domain" description="YcaO" evidence="2">
    <location>
        <begin position="97"/>
        <end position="420"/>
    </location>
</feature>
<keyword evidence="4" id="KW-1185">Reference proteome</keyword>
<accession>A0A1X2D6W0</accession>
<proteinExistence type="predicted"/>
<evidence type="ECO:0000259" key="2">
    <source>
        <dbReference type="PROSITE" id="PS51664"/>
    </source>
</evidence>
<evidence type="ECO:0000256" key="1">
    <source>
        <dbReference type="SAM" id="MobiDB-lite"/>
    </source>
</evidence>